<evidence type="ECO:0000313" key="4">
    <source>
        <dbReference type="Proteomes" id="UP000800035"/>
    </source>
</evidence>
<dbReference type="AlphaFoldDB" id="A0A6A5UC84"/>
<evidence type="ECO:0000256" key="1">
    <source>
        <dbReference type="SAM" id="Phobius"/>
    </source>
</evidence>
<accession>A0A6A5UC84</accession>
<keyword evidence="4" id="KW-1185">Reference proteome</keyword>
<sequence length="288" mass="29934">MKFTTSTALIASGLVANAAATAPSPNTIYKLKVNSTTTGLSGAIVTVKDESAGTSATPLGVWSSGEPRNPYTFTLTKSTLSDKLYELNGSLKKTHAILHGNTIALGFFDVAIGADPKATDKDALFTNQWLATEDTGSLRLLHAERFKAGAEENTFVGAGTWRACKGDSQAAFPDYQIVWFDGHHNITALFGQCVTVDLNIVEHQKASSTSGWITGVTAPTAGGKSITGVPAPSTTDANGNWITGVPAPSGNSTSFATPKPKPFEGAASHLGFAGMFVSGMMGTLALFL</sequence>
<keyword evidence="1" id="KW-1133">Transmembrane helix</keyword>
<feature type="chain" id="PRO_5025644568" evidence="2">
    <location>
        <begin position="21"/>
        <end position="288"/>
    </location>
</feature>
<feature type="signal peptide" evidence="2">
    <location>
        <begin position="1"/>
        <end position="20"/>
    </location>
</feature>
<keyword evidence="1" id="KW-0472">Membrane</keyword>
<organism evidence="3 4">
    <name type="scientific">Byssothecium circinans</name>
    <dbReference type="NCBI Taxonomy" id="147558"/>
    <lineage>
        <taxon>Eukaryota</taxon>
        <taxon>Fungi</taxon>
        <taxon>Dikarya</taxon>
        <taxon>Ascomycota</taxon>
        <taxon>Pezizomycotina</taxon>
        <taxon>Dothideomycetes</taxon>
        <taxon>Pleosporomycetidae</taxon>
        <taxon>Pleosporales</taxon>
        <taxon>Massarineae</taxon>
        <taxon>Massarinaceae</taxon>
        <taxon>Byssothecium</taxon>
    </lineage>
</organism>
<name>A0A6A5UC84_9PLEO</name>
<keyword evidence="1" id="KW-0812">Transmembrane</keyword>
<feature type="transmembrane region" description="Helical" evidence="1">
    <location>
        <begin position="266"/>
        <end position="287"/>
    </location>
</feature>
<evidence type="ECO:0000256" key="2">
    <source>
        <dbReference type="SAM" id="SignalP"/>
    </source>
</evidence>
<dbReference type="Proteomes" id="UP000800035">
    <property type="component" value="Unassembled WGS sequence"/>
</dbReference>
<evidence type="ECO:0000313" key="3">
    <source>
        <dbReference type="EMBL" id="KAF1961940.1"/>
    </source>
</evidence>
<dbReference type="OrthoDB" id="3497702at2759"/>
<proteinExistence type="predicted"/>
<keyword evidence="2" id="KW-0732">Signal</keyword>
<protein>
    <submittedName>
        <fullName evidence="3">Uncharacterized protein</fullName>
    </submittedName>
</protein>
<dbReference type="EMBL" id="ML976980">
    <property type="protein sequence ID" value="KAF1961940.1"/>
    <property type="molecule type" value="Genomic_DNA"/>
</dbReference>
<gene>
    <name evidence="3" type="ORF">CC80DRAFT_500282</name>
</gene>
<reference evidence="3" key="1">
    <citation type="journal article" date="2020" name="Stud. Mycol.">
        <title>101 Dothideomycetes genomes: a test case for predicting lifestyles and emergence of pathogens.</title>
        <authorList>
            <person name="Haridas S."/>
            <person name="Albert R."/>
            <person name="Binder M."/>
            <person name="Bloem J."/>
            <person name="Labutti K."/>
            <person name="Salamov A."/>
            <person name="Andreopoulos B."/>
            <person name="Baker S."/>
            <person name="Barry K."/>
            <person name="Bills G."/>
            <person name="Bluhm B."/>
            <person name="Cannon C."/>
            <person name="Castanera R."/>
            <person name="Culley D."/>
            <person name="Daum C."/>
            <person name="Ezra D."/>
            <person name="Gonzalez J."/>
            <person name="Henrissat B."/>
            <person name="Kuo A."/>
            <person name="Liang C."/>
            <person name="Lipzen A."/>
            <person name="Lutzoni F."/>
            <person name="Magnuson J."/>
            <person name="Mondo S."/>
            <person name="Nolan M."/>
            <person name="Ohm R."/>
            <person name="Pangilinan J."/>
            <person name="Park H.-J."/>
            <person name="Ramirez L."/>
            <person name="Alfaro M."/>
            <person name="Sun H."/>
            <person name="Tritt A."/>
            <person name="Yoshinaga Y."/>
            <person name="Zwiers L.-H."/>
            <person name="Turgeon B."/>
            <person name="Goodwin S."/>
            <person name="Spatafora J."/>
            <person name="Crous P."/>
            <person name="Grigoriev I."/>
        </authorList>
    </citation>
    <scope>NUCLEOTIDE SEQUENCE</scope>
    <source>
        <strain evidence="3">CBS 675.92</strain>
    </source>
</reference>